<keyword evidence="1" id="KW-0472">Membrane</keyword>
<proteinExistence type="predicted"/>
<keyword evidence="2" id="KW-0496">Mitochondrion</keyword>
<protein>
    <submittedName>
        <fullName evidence="2">ATP synthase F0 subunit 8</fullName>
    </submittedName>
</protein>
<evidence type="ECO:0000313" key="2">
    <source>
        <dbReference type="EMBL" id="AND97226.1"/>
    </source>
</evidence>
<accession>A0A172QHP7</accession>
<name>A0A172QHP7_9NEOP</name>
<sequence>MPQMMPLNWMTLFTFFSIMLILFNVLNYYMSYNKSTSLPLTKVIIKTLIWSW</sequence>
<gene>
    <name evidence="2" type="primary">ATP8</name>
</gene>
<reference evidence="2" key="1">
    <citation type="journal article" date="2016" name="Sci. Rep.">
        <title>Mitochondrial genomes of praying mantises (Dictyoptera, Mantodea): rearrangement, duplication, and reassignment of tRNA genes.</title>
        <authorList>
            <person name="Ye F."/>
            <person name="Lan X.E."/>
            <person name="Zhu W.B."/>
            <person name="You P."/>
        </authorList>
    </citation>
    <scope>NUCLEOTIDE SEQUENCE</scope>
</reference>
<organism evidence="2">
    <name type="scientific">Creobroter gemmatus</name>
    <dbReference type="NCBI Taxonomy" id="1581158"/>
    <lineage>
        <taxon>Eukaryota</taxon>
        <taxon>Metazoa</taxon>
        <taxon>Ecdysozoa</taxon>
        <taxon>Arthropoda</taxon>
        <taxon>Hexapoda</taxon>
        <taxon>Insecta</taxon>
        <taxon>Pterygota</taxon>
        <taxon>Neoptera</taxon>
        <taxon>Polyneoptera</taxon>
        <taxon>Dictyoptera</taxon>
        <taxon>Mantodea</taxon>
        <taxon>Eumantodea</taxon>
        <taxon>Hymenopoidea</taxon>
        <taxon>Hymenopodidae</taxon>
        <taxon>Hymenopodinae</taxon>
        <taxon>Creobroter</taxon>
    </lineage>
</organism>
<geneLocation type="mitochondrion" evidence="2"/>
<keyword evidence="1" id="KW-1133">Transmembrane helix</keyword>
<feature type="transmembrane region" description="Helical" evidence="1">
    <location>
        <begin position="7"/>
        <end position="30"/>
    </location>
</feature>
<evidence type="ECO:0000256" key="1">
    <source>
        <dbReference type="SAM" id="Phobius"/>
    </source>
</evidence>
<dbReference type="EMBL" id="KU201319">
    <property type="protein sequence ID" value="AND97226.1"/>
    <property type="molecule type" value="Genomic_DNA"/>
</dbReference>
<keyword evidence="1" id="KW-0812">Transmembrane</keyword>
<dbReference type="CTD" id="4509"/>
<dbReference type="RefSeq" id="YP_009255753.1">
    <property type="nucleotide sequence ID" value="NC_030267.1"/>
</dbReference>
<dbReference type="GeneID" id="27923128"/>
<dbReference type="AlphaFoldDB" id="A0A172QHP7"/>